<dbReference type="InterPro" id="IPR001036">
    <property type="entry name" value="Acrflvin-R"/>
</dbReference>
<keyword evidence="1" id="KW-0812">Transmembrane</keyword>
<protein>
    <submittedName>
        <fullName evidence="2">Efflux RND transporter permease subunit</fullName>
    </submittedName>
</protein>
<dbReference type="SUPFAM" id="SSF82866">
    <property type="entry name" value="Multidrug efflux transporter AcrB transmembrane domain"/>
    <property type="match status" value="2"/>
</dbReference>
<dbReference type="SUPFAM" id="SSF82714">
    <property type="entry name" value="Multidrug efflux transporter AcrB TolC docking domain, DN and DC subdomains"/>
    <property type="match status" value="2"/>
</dbReference>
<accession>A0ABZ0GKP9</accession>
<dbReference type="Gene3D" id="3.30.70.1430">
    <property type="entry name" value="Multidrug efflux transporter AcrB pore domain"/>
    <property type="match status" value="2"/>
</dbReference>
<dbReference type="Gene3D" id="1.20.1640.10">
    <property type="entry name" value="Multidrug efflux transporter AcrB transmembrane domain"/>
    <property type="match status" value="2"/>
</dbReference>
<dbReference type="PANTHER" id="PTHR32063">
    <property type="match status" value="1"/>
</dbReference>
<dbReference type="PANTHER" id="PTHR32063:SF18">
    <property type="entry name" value="CATION EFFLUX SYSTEM PROTEIN"/>
    <property type="match status" value="1"/>
</dbReference>
<proteinExistence type="predicted"/>
<feature type="transmembrane region" description="Helical" evidence="1">
    <location>
        <begin position="978"/>
        <end position="1007"/>
    </location>
</feature>
<feature type="transmembrane region" description="Helical" evidence="1">
    <location>
        <begin position="384"/>
        <end position="408"/>
    </location>
</feature>
<feature type="transmembrane region" description="Helical" evidence="1">
    <location>
        <begin position="855"/>
        <end position="874"/>
    </location>
</feature>
<feature type="transmembrane region" description="Helical" evidence="1">
    <location>
        <begin position="336"/>
        <end position="353"/>
    </location>
</feature>
<keyword evidence="1" id="KW-1133">Transmembrane helix</keyword>
<dbReference type="PRINTS" id="PR00702">
    <property type="entry name" value="ACRIFLAVINRP"/>
</dbReference>
<feature type="transmembrane region" description="Helical" evidence="1">
    <location>
        <begin position="429"/>
        <end position="449"/>
    </location>
</feature>
<name>A0ABZ0GKP9_9GAMM</name>
<gene>
    <name evidence="2" type="ORF">RI844_12260</name>
</gene>
<keyword evidence="3" id="KW-1185">Reference proteome</keyword>
<dbReference type="InterPro" id="IPR027463">
    <property type="entry name" value="AcrB_DN_DC_subdom"/>
</dbReference>
<keyword evidence="1" id="KW-0472">Membrane</keyword>
<dbReference type="Gene3D" id="3.30.70.1320">
    <property type="entry name" value="Multidrug efflux transporter AcrB pore domain like"/>
    <property type="match status" value="1"/>
</dbReference>
<sequence length="1022" mass="112666">MNITKLTLNNSRMTFVLMALIISLGLMVYTDFPSREDPLVRINKAMIIVKFPGLPPEQVENLITKKVEEKLREIPGIEFINSVSKTGQAVITVSAFEHIEDYIKVWDKVRRKLDETKQVLPQGAIGPIFNDDYGDVSIFTAALTGQNWSMAQLRAHARKIRDRLYTINGIRRVTLHGLQQEKVYVEGVSSVVESNSIDFINLVGSIKDQNLIIPAGKVLTDVREITVETSGKLQSKKDLDELEIRSTNGGTVPLKDYLSLRSSYGEPSTELAYFNGKPAVVIAASMQMGRNILELGPQLKLLLKQVNLELPVGMQLQIATFQADVVEHSIDSVKESLYQTLLIVLAIVILSLGVTEGLIVGITVPLTILASLLVMFFLEIDLQFISLASLIIALGMLVDNAIVITENIHLRLHAGENRRKAALNACQELAWPLLTSTLTTVLAFSPILLAQTTAGEYTRSLAQVVSISLLISWLLSLTVVPLLAVHFIRKKQLHAPFILIPIYQKFVTWVVNFPKRFLLAITATFMFSVYILSLVPVEMFAVSSRSEVLVYVDLPAGYNVRQTEQATSKLTDWLLDSEHNPDVNYVSSYIGTGGPRFFLSIIPNSPAPNNAFMIVNTQSADSASNMLAKIRNYAAKNLAHINIRTELISRGTVPPGVVQLRFTGPDADQLFALSKQAEAALADIPGALHVRNSWENKTSRYRINIDQAKVRRSGITYQAISQSLQATFSGVEITTIRRDDTLIPVIMKVKSTSREMAKSSNPLDLVKVYLNTGEPQYVLLSQVATIESVSQFGSIVRRNMQKTITVEGKHSRWKAPELQAAWDNKIKDIYENLPSGYSIELGGELEGFKNSAGTLFVTLPLFIGLILCLIVSQFNSFRKTLIVACTIPLAFSGGFIGLYLTGANFDFIGALGFISLAGIIINNAIVLIDKISAEQVRGKTKLDAILSASTNRLRPILITTVTTVLALIPLMMMSESLFYSMASVIIFGMSLGTIMTLGAVPALYMILIKGSKTSANQLKENR</sequence>
<feature type="transmembrane region" description="Helical" evidence="1">
    <location>
        <begin position="358"/>
        <end position="378"/>
    </location>
</feature>
<feature type="transmembrane region" description="Helical" evidence="1">
    <location>
        <begin position="953"/>
        <end position="972"/>
    </location>
</feature>
<organism evidence="2 3">
    <name type="scientific">Thalassotalea fonticola</name>
    <dbReference type="NCBI Taxonomy" id="3065649"/>
    <lineage>
        <taxon>Bacteria</taxon>
        <taxon>Pseudomonadati</taxon>
        <taxon>Pseudomonadota</taxon>
        <taxon>Gammaproteobacteria</taxon>
        <taxon>Alteromonadales</taxon>
        <taxon>Colwelliaceae</taxon>
        <taxon>Thalassotalea</taxon>
    </lineage>
</organism>
<dbReference type="RefSeq" id="WP_348394956.1">
    <property type="nucleotide sequence ID" value="NZ_CP136600.1"/>
</dbReference>
<evidence type="ECO:0000256" key="1">
    <source>
        <dbReference type="SAM" id="Phobius"/>
    </source>
</evidence>
<feature type="transmembrane region" description="Helical" evidence="1">
    <location>
        <begin position="881"/>
        <end position="901"/>
    </location>
</feature>
<reference evidence="2 3" key="1">
    <citation type="submission" date="2023-09" db="EMBL/GenBank/DDBJ databases">
        <authorList>
            <person name="Qi X."/>
        </authorList>
    </citation>
    <scope>NUCLEOTIDE SEQUENCE [LARGE SCALE GENOMIC DNA]</scope>
    <source>
        <strain evidence="2 3">S1-1</strain>
    </source>
</reference>
<dbReference type="Proteomes" id="UP001301442">
    <property type="component" value="Chromosome"/>
</dbReference>
<dbReference type="SUPFAM" id="SSF82693">
    <property type="entry name" value="Multidrug efflux transporter AcrB pore domain, PN1, PN2, PC1 and PC2 subdomains"/>
    <property type="match status" value="3"/>
</dbReference>
<feature type="transmembrane region" description="Helical" evidence="1">
    <location>
        <begin position="461"/>
        <end position="485"/>
    </location>
</feature>
<evidence type="ECO:0000313" key="3">
    <source>
        <dbReference type="Proteomes" id="UP001301442"/>
    </source>
</evidence>
<feature type="transmembrane region" description="Helical" evidence="1">
    <location>
        <begin position="907"/>
        <end position="932"/>
    </location>
</feature>
<feature type="transmembrane region" description="Helical" evidence="1">
    <location>
        <begin position="517"/>
        <end position="537"/>
    </location>
</feature>
<dbReference type="Pfam" id="PF00873">
    <property type="entry name" value="ACR_tran"/>
    <property type="match status" value="1"/>
</dbReference>
<evidence type="ECO:0000313" key="2">
    <source>
        <dbReference type="EMBL" id="WOH36142.1"/>
    </source>
</evidence>
<dbReference type="EMBL" id="CP136600">
    <property type="protein sequence ID" value="WOH36142.1"/>
    <property type="molecule type" value="Genomic_DNA"/>
</dbReference>
<dbReference type="Gene3D" id="3.30.2090.10">
    <property type="entry name" value="Multidrug efflux transporter AcrB TolC docking domain, DN and DC subdomains"/>
    <property type="match status" value="2"/>
</dbReference>
<dbReference type="Gene3D" id="3.30.70.1440">
    <property type="entry name" value="Multidrug efflux transporter AcrB pore domain"/>
    <property type="match status" value="1"/>
</dbReference>